<organism evidence="2 3">
    <name type="scientific">Vitis vinifera</name>
    <name type="common">Grape</name>
    <dbReference type="NCBI Taxonomy" id="29760"/>
    <lineage>
        <taxon>Eukaryota</taxon>
        <taxon>Viridiplantae</taxon>
        <taxon>Streptophyta</taxon>
        <taxon>Embryophyta</taxon>
        <taxon>Tracheophyta</taxon>
        <taxon>Spermatophyta</taxon>
        <taxon>Magnoliopsida</taxon>
        <taxon>eudicotyledons</taxon>
        <taxon>Gunneridae</taxon>
        <taxon>Pentapetalae</taxon>
        <taxon>rosids</taxon>
        <taxon>Vitales</taxon>
        <taxon>Vitaceae</taxon>
        <taxon>Viteae</taxon>
        <taxon>Vitis</taxon>
    </lineage>
</organism>
<sequence>MKWCISLASFSMLVNGSPLDFFQSSRGLRQGDPLFPYLFVLVMEALSQLLVKAREGDFIFGFLMSGRGLKVNLDKTEIILVGRIDNLEELVVELGCQIGSLPSYLGLTLGVPCKSTGVWEAVDERVQKD</sequence>
<evidence type="ECO:0008006" key="4">
    <source>
        <dbReference type="Google" id="ProtNLM"/>
    </source>
</evidence>
<dbReference type="AlphaFoldDB" id="A0A438GQQ5"/>
<name>A0A438GQQ5_VITVI</name>
<comment type="caution">
    <text evidence="2">The sequence shown here is derived from an EMBL/GenBank/DDBJ whole genome shotgun (WGS) entry which is preliminary data.</text>
</comment>
<dbReference type="InterPro" id="IPR052343">
    <property type="entry name" value="Retrotransposon-Effector_Assoc"/>
</dbReference>
<keyword evidence="1" id="KW-0732">Signal</keyword>
<dbReference type="PANTHER" id="PTHR46890:SF1">
    <property type="entry name" value="REVERSE TRANSCRIPTASE DOMAIN-CONTAINING PROTEIN"/>
    <property type="match status" value="1"/>
</dbReference>
<proteinExistence type="predicted"/>
<evidence type="ECO:0000313" key="2">
    <source>
        <dbReference type="EMBL" id="RVW74517.1"/>
    </source>
</evidence>
<accession>A0A438GQQ5</accession>
<dbReference type="EMBL" id="QGNW01000368">
    <property type="protein sequence ID" value="RVW74517.1"/>
    <property type="molecule type" value="Genomic_DNA"/>
</dbReference>
<gene>
    <name evidence="2" type="ORF">CK203_053804</name>
</gene>
<feature type="chain" id="PRO_5019504838" description="Reverse transcriptase domain-containing protein" evidence="1">
    <location>
        <begin position="17"/>
        <end position="129"/>
    </location>
</feature>
<feature type="signal peptide" evidence="1">
    <location>
        <begin position="1"/>
        <end position="16"/>
    </location>
</feature>
<evidence type="ECO:0000256" key="1">
    <source>
        <dbReference type="SAM" id="SignalP"/>
    </source>
</evidence>
<dbReference type="Proteomes" id="UP000288805">
    <property type="component" value="Unassembled WGS sequence"/>
</dbReference>
<evidence type="ECO:0000313" key="3">
    <source>
        <dbReference type="Proteomes" id="UP000288805"/>
    </source>
</evidence>
<reference evidence="2 3" key="1">
    <citation type="journal article" date="2018" name="PLoS Genet.">
        <title>Population sequencing reveals clonal diversity and ancestral inbreeding in the grapevine cultivar Chardonnay.</title>
        <authorList>
            <person name="Roach M.J."/>
            <person name="Johnson D.L."/>
            <person name="Bohlmann J."/>
            <person name="van Vuuren H.J."/>
            <person name="Jones S.J."/>
            <person name="Pretorius I.S."/>
            <person name="Schmidt S.A."/>
            <person name="Borneman A.R."/>
        </authorList>
    </citation>
    <scope>NUCLEOTIDE SEQUENCE [LARGE SCALE GENOMIC DNA]</scope>
    <source>
        <strain evidence="3">cv. Chardonnay</strain>
        <tissue evidence="2">Leaf</tissue>
    </source>
</reference>
<protein>
    <recommendedName>
        <fullName evidence="4">Reverse transcriptase domain-containing protein</fullName>
    </recommendedName>
</protein>
<dbReference type="PANTHER" id="PTHR46890">
    <property type="entry name" value="NON-LTR RETROLELEMENT REVERSE TRANSCRIPTASE-LIKE PROTEIN-RELATED"/>
    <property type="match status" value="1"/>
</dbReference>